<evidence type="ECO:0000259" key="1">
    <source>
        <dbReference type="Pfam" id="PF09995"/>
    </source>
</evidence>
<dbReference type="PANTHER" id="PTHR36151">
    <property type="entry name" value="BLR2777 PROTEIN"/>
    <property type="match status" value="1"/>
</dbReference>
<dbReference type="AlphaFoldDB" id="A0A9P3Q5U3"/>
<evidence type="ECO:0000313" key="3">
    <source>
        <dbReference type="EMBL" id="GLD29720.1"/>
    </source>
</evidence>
<gene>
    <name evidence="3" type="ORF">Mkiyose1413_16030</name>
    <name evidence="2" type="ORF">SRL2020028_43820</name>
</gene>
<keyword evidence="4" id="KW-1185">Reference proteome</keyword>
<accession>A0A9P3Q5U3</accession>
<evidence type="ECO:0000313" key="4">
    <source>
        <dbReference type="Proteomes" id="UP001064782"/>
    </source>
</evidence>
<reference evidence="3" key="1">
    <citation type="submission" date="2022-08" db="EMBL/GenBank/DDBJ databases">
        <title>Mycobacterium kiyosense sp. nov., scotochromogenic slow-glowing species isolated from respiratory specimens.</title>
        <authorList>
            <person name="Fukano H."/>
            <person name="Kazumi Y."/>
            <person name="Sakagami N."/>
            <person name="Ato M."/>
            <person name="Mitarai S."/>
            <person name="Hoshino Y."/>
        </authorList>
    </citation>
    <scope>NUCLEOTIDE SEQUENCE</scope>
    <source>
        <strain evidence="3">1413</strain>
        <strain evidence="2">SRL2020-028</strain>
    </source>
</reference>
<feature type="domain" description="ER-bound oxygenase mpaB/mpaB'/Rubber oxygenase catalytic" evidence="1">
    <location>
        <begin position="44"/>
        <end position="267"/>
    </location>
</feature>
<sequence length="301" mass="34518">MAARHLAETPYQPSLTTAQTRIQITQRTPRWNSKLVDLTDALDFWAFAGAAANVIMQLSWPAVGYGVMESRVTSGRLTDHPWKRARTTTQYLAVAILGDDEERKAYRQAVDVAHRQVRSTPDSPVKYNGFSRELQMWVAACLFIGFEDTYQLLYGKMTEEQAEHFYASAMPLGTTLQVTADQWPATRAGFDVYWNTACERIHIDDAVRGYLDDLVRLKMVNPLLRVMFGPLLRFLTIGSLAPVFREAMGYQWTDVDRRRFEHLFLFVSFVNRLLPKAIRQGGSHVLMSDVRRRIRRGKPLI</sequence>
<organism evidence="3 4">
    <name type="scientific">Mycobacterium kiyosense</name>
    <dbReference type="NCBI Taxonomy" id="2871094"/>
    <lineage>
        <taxon>Bacteria</taxon>
        <taxon>Bacillati</taxon>
        <taxon>Actinomycetota</taxon>
        <taxon>Actinomycetes</taxon>
        <taxon>Mycobacteriales</taxon>
        <taxon>Mycobacteriaceae</taxon>
        <taxon>Mycobacterium</taxon>
    </lineage>
</organism>
<protein>
    <recommendedName>
        <fullName evidence="1">ER-bound oxygenase mpaB/mpaB'/Rubber oxygenase catalytic domain-containing protein</fullName>
    </recommendedName>
</protein>
<dbReference type="GO" id="GO:0016491">
    <property type="term" value="F:oxidoreductase activity"/>
    <property type="evidence" value="ECO:0007669"/>
    <property type="project" value="InterPro"/>
</dbReference>
<dbReference type="Proteomes" id="UP001064782">
    <property type="component" value="Unassembled WGS sequence"/>
</dbReference>
<dbReference type="EMBL" id="BRXE01000073">
    <property type="protein sequence ID" value="GLB85126.1"/>
    <property type="molecule type" value="Genomic_DNA"/>
</dbReference>
<dbReference type="GeneID" id="83629652"/>
<proteinExistence type="predicted"/>
<dbReference type="InterPro" id="IPR018713">
    <property type="entry name" value="MPAB/Lcp_cat_dom"/>
</dbReference>
<dbReference type="PANTHER" id="PTHR36151:SF3">
    <property type="entry name" value="ER-BOUND OXYGENASE MPAB_MPAB'_RUBBER OXYGENASE CATALYTIC DOMAIN-CONTAINING PROTEIN"/>
    <property type="match status" value="1"/>
</dbReference>
<evidence type="ECO:0000313" key="2">
    <source>
        <dbReference type="EMBL" id="GLB85126.1"/>
    </source>
</evidence>
<dbReference type="Pfam" id="PF09995">
    <property type="entry name" value="MPAB_Lcp_cat"/>
    <property type="match status" value="1"/>
</dbReference>
<dbReference type="Proteomes" id="UP001165663">
    <property type="component" value="Unassembled WGS sequence"/>
</dbReference>
<dbReference type="RefSeq" id="WP_236980949.1">
    <property type="nucleotide sequence ID" value="NZ_BRXE01000073.1"/>
</dbReference>
<comment type="caution">
    <text evidence="3">The sequence shown here is derived from an EMBL/GenBank/DDBJ whole genome shotgun (WGS) entry which is preliminary data.</text>
</comment>
<dbReference type="EMBL" id="BRZI01000007">
    <property type="protein sequence ID" value="GLD29720.1"/>
    <property type="molecule type" value="Genomic_DNA"/>
</dbReference>
<name>A0A9P3Q5U3_9MYCO</name>